<dbReference type="AlphaFoldDB" id="A0A7G9FPN9"/>
<dbReference type="KEGG" id="wcp:H9Q76_04355"/>
<proteinExistence type="predicted"/>
<evidence type="ECO:0000313" key="2">
    <source>
        <dbReference type="EMBL" id="QNM00521.1"/>
    </source>
</evidence>
<reference evidence="2 3" key="1">
    <citation type="submission" date="2020-08" db="EMBL/GenBank/DDBJ databases">
        <authorList>
            <person name="Liu C."/>
            <person name="Sun Q."/>
        </authorList>
    </citation>
    <scope>NUCLEOTIDE SEQUENCE [LARGE SCALE GENOMIC DNA]</scope>
    <source>
        <strain evidence="2 3">NSJ-4</strain>
    </source>
</reference>
<evidence type="ECO:0000259" key="1">
    <source>
        <dbReference type="PROSITE" id="PS50006"/>
    </source>
</evidence>
<protein>
    <submittedName>
        <fullName evidence="2">FHA domain-containing protein</fullName>
    </submittedName>
</protein>
<organism evidence="2 3">
    <name type="scientific">Wujia chipingensis</name>
    <dbReference type="NCBI Taxonomy" id="2763670"/>
    <lineage>
        <taxon>Bacteria</taxon>
        <taxon>Bacillati</taxon>
        <taxon>Bacillota</taxon>
        <taxon>Clostridia</taxon>
        <taxon>Lachnospirales</taxon>
        <taxon>Lachnospiraceae</taxon>
        <taxon>Wujia</taxon>
    </lineage>
</organism>
<dbReference type="CDD" id="cd00060">
    <property type="entry name" value="FHA"/>
    <property type="match status" value="1"/>
</dbReference>
<dbReference type="PROSITE" id="PS50006">
    <property type="entry name" value="FHA_DOMAIN"/>
    <property type="match status" value="1"/>
</dbReference>
<keyword evidence="3" id="KW-1185">Reference proteome</keyword>
<dbReference type="SUPFAM" id="SSF49879">
    <property type="entry name" value="SMAD/FHA domain"/>
    <property type="match status" value="1"/>
</dbReference>
<sequence length="303" mass="35733">MDQVQESYDEFNLNFRIEDTVIVNQTEMEGFNAFFLGNQSTCQQSVVEGVRVLSYKIPATLPLGQFLKKQLYKGEFLSILSNILNQLLYFEDRNMPIKKVLLNTKYMYIELSNLHVQLIYMPIEKEFTDCNVCEFVQNFISKIRFADMQCVNCVDQILHYLDSRLMFSLREFYTFIIELQKEDILKDDIDLGEGETTVLQQMSYNNITPYLVRSRTNALIPIEKTEFLVGKSSECDYQIPDNRKVSRKHCSFRISNGECYIRDENSTNHTYVNGKMIQPGFDVMLKNDDYIRMGDEEFKYWVR</sequence>
<dbReference type="Pfam" id="PF00498">
    <property type="entry name" value="FHA"/>
    <property type="match status" value="1"/>
</dbReference>
<gene>
    <name evidence="2" type="ORF">H9Q76_04355</name>
</gene>
<dbReference type="SMART" id="SM00240">
    <property type="entry name" value="FHA"/>
    <property type="match status" value="1"/>
</dbReference>
<dbReference type="RefSeq" id="WP_021984197.1">
    <property type="nucleotide sequence ID" value="NZ_CP060632.1"/>
</dbReference>
<dbReference type="Gene3D" id="2.60.200.20">
    <property type="match status" value="1"/>
</dbReference>
<dbReference type="Proteomes" id="UP000515819">
    <property type="component" value="Chromosome"/>
</dbReference>
<dbReference type="InterPro" id="IPR045962">
    <property type="entry name" value="DUF6382"/>
</dbReference>
<dbReference type="Pfam" id="PF19909">
    <property type="entry name" value="DUF6382"/>
    <property type="match status" value="1"/>
</dbReference>
<dbReference type="EMBL" id="CP060632">
    <property type="protein sequence ID" value="QNM00521.1"/>
    <property type="molecule type" value="Genomic_DNA"/>
</dbReference>
<name>A0A7G9FPN9_9FIRM</name>
<dbReference type="InterPro" id="IPR000253">
    <property type="entry name" value="FHA_dom"/>
</dbReference>
<dbReference type="InterPro" id="IPR008984">
    <property type="entry name" value="SMAD_FHA_dom_sf"/>
</dbReference>
<feature type="domain" description="FHA" evidence="1">
    <location>
        <begin position="227"/>
        <end position="277"/>
    </location>
</feature>
<accession>A0A7G9FPN9</accession>
<evidence type="ECO:0000313" key="3">
    <source>
        <dbReference type="Proteomes" id="UP000515819"/>
    </source>
</evidence>